<feature type="domain" description="Trs120/TRAPPC9 N-terminal" evidence="3">
    <location>
        <begin position="4"/>
        <end position="333"/>
    </location>
</feature>
<evidence type="ECO:0000259" key="4">
    <source>
        <dbReference type="Pfam" id="PF26251"/>
    </source>
</evidence>
<dbReference type="OrthoDB" id="27962at2759"/>
<accession>A0A9N8VN65</accession>
<evidence type="ECO:0000313" key="9">
    <source>
        <dbReference type="Proteomes" id="UP000789342"/>
    </source>
</evidence>
<dbReference type="InterPro" id="IPR013935">
    <property type="entry name" value="Trs120_TRAPPC9"/>
</dbReference>
<comment type="subcellular location">
    <subcellularLocation>
        <location evidence="1">Golgi apparatus</location>
    </subcellularLocation>
</comment>
<dbReference type="InterPro" id="IPR058567">
    <property type="entry name" value="Ig_TRAPPC9_Trs120_3rd"/>
</dbReference>
<comment type="caution">
    <text evidence="8">The sequence shown here is derived from an EMBL/GenBank/DDBJ whole genome shotgun (WGS) entry which is preliminary data.</text>
</comment>
<sequence length="1302" mass="146594">MDPLLFTAPARIRILLVPVHPIKATTFRQKVELVKKFTVVKLGDVTPDMRGVHSMFSSQLFHEGQLLFNFVTSYESEHSYLEEFQMHRRIFGVIGIMDCGEWTNLTDGYKKFTDILKNYPTAVSNRCFAFDPSENQPDDTKGLIMIPNVGNMEFYISTMISDYANNILTEFGNLAAKIEKKSIIYSPKIPTSTSSAFNGIMQNGTPVLPSLTPPSQAMTTVGMGGTTAGANPKDSPFHGRQFSSSTIVNIATQAANVPSTVSDIKVKKRALGRSQKLIADLYLMAGRLPDAVSHYSMAIETTRANGDYLWHGSALEGLCVGLILSAYLHTDVESHILIQSPPSPNPNSPPAPAPESPKALWADITDKYVTVVTLYAKTTSSSSNQVPPLIYTEACLKIAKMLASIWVCGGWGDDALKLIVHGGLPEKGAYEKWGLSPVSNVSKVEVTQWAMKGYGPYVEDMSITEQIHITTTISTIFSIINFRRKHAFFLRQTALLITPLLARPRSGSQAPNKPLPGSDGGLLECLKKVTEVYGVGDVVDSEDFSVVTEDARPLAFGWPDLQMDVLKDAIMVTEALPDYHSIVKYTTRLLRKLFLYLPREEQLRLSSSLPRVVNAGKKQGLDMEFKYWGLNIVRGIQVCRPTSRRIPYPHPGKGIENDTEKPADPFLYKSFNVAKAETIQTFLVANEAAYFLVTLANPFSFDLDIQSISVSTEGVGFVPNPMVTVITANTSVTLRISGTPTEPGQLIVRGCKIKVHGCLEQEFCVYLPPNEEEIKKKEREEEYSKRIKKCGLAVLNRSNDRRDLQSADQTKAEQKEYVSEFLKVTVIVDQPLVKIKSTSLMHGAAMLFEGERTEMTMKLENVGKTPVDYISLSFQDSTIAAAQALLKSSDIPAEEAYEMELYAHKQPVFSWEQSEIPFNILPAEECTLTIILYGKRGCVSGTIQIDYGYLKRPDYNDKDVFYTRQVYYPVLLTVHQNLDPVSMDILNFTPLNIPDNPIHINGTNDTIDGFYHTELIEDLIKLVRWNKKTKGDHKSIMENDYCLLTFDIRNVWHIGFDVTIEANEGEEFDPICITSTIQPSATSRILLPIRKIFLSEREYTEPIPSSKQFVVSKEPRRSLEQENTQLALFWYRENLLKKVKAYWKCPLTNQKGTVDIRSLRLNKSMLNVLKVNEISFGVEIEEAQKVSKLSCNQFRCPVNKFVKVNFIIHNNQEKSSKLCIRIQPVQSYTDEVMEWDLSRRMVWNGLLQSPLPKIEAKSSITYTLPMCFFSRGDFKFLYHCEDVFTRTMYFDTQPLLIEVVDD</sequence>
<evidence type="ECO:0000259" key="5">
    <source>
        <dbReference type="Pfam" id="PF26254"/>
    </source>
</evidence>
<dbReference type="Pfam" id="PF26280">
    <property type="entry name" value="Ig_TRAPPC9-Trs120_2nd"/>
    <property type="match status" value="1"/>
</dbReference>
<evidence type="ECO:0000259" key="6">
    <source>
        <dbReference type="Pfam" id="PF26282"/>
    </source>
</evidence>
<evidence type="ECO:0000259" key="7">
    <source>
        <dbReference type="Pfam" id="PF26283"/>
    </source>
</evidence>
<evidence type="ECO:0000256" key="2">
    <source>
        <dbReference type="ARBA" id="ARBA00023034"/>
    </source>
</evidence>
<name>A0A9N8VN65_9GLOM</name>
<feature type="domain" description="Trs120/TRAPPC9 TPR region" evidence="4">
    <location>
        <begin position="364"/>
        <end position="619"/>
    </location>
</feature>
<dbReference type="Pfam" id="PF26254">
    <property type="entry name" value="Ig_TRAPPC9-Trs120_1st"/>
    <property type="match status" value="1"/>
</dbReference>
<dbReference type="Pfam" id="PF26251">
    <property type="entry name" value="TPR_TRAPPC9-Trs120"/>
    <property type="match status" value="1"/>
</dbReference>
<dbReference type="InterPro" id="IPR058564">
    <property type="entry name" value="TPR_TRAPPC9_Trs120"/>
</dbReference>
<dbReference type="Pfam" id="PF08626">
    <property type="entry name" value="TRAPPC9-Trs120"/>
    <property type="match status" value="1"/>
</dbReference>
<reference evidence="8" key="1">
    <citation type="submission" date="2021-06" db="EMBL/GenBank/DDBJ databases">
        <authorList>
            <person name="Kallberg Y."/>
            <person name="Tangrot J."/>
            <person name="Rosling A."/>
        </authorList>
    </citation>
    <scope>NUCLEOTIDE SEQUENCE</scope>
    <source>
        <strain evidence="8">CL551</strain>
    </source>
</reference>
<keyword evidence="2" id="KW-0333">Golgi apparatus</keyword>
<dbReference type="InterPro" id="IPR058563">
    <property type="entry name" value="Trs120_TRAPPC9_N"/>
</dbReference>
<feature type="domain" description="Trs120/TRAPPC9 first Ig-like" evidence="5">
    <location>
        <begin position="633"/>
        <end position="827"/>
    </location>
</feature>
<dbReference type="PANTHER" id="PTHR21512:SF5">
    <property type="entry name" value="TRAFFICKING PROTEIN PARTICLE COMPLEX SUBUNIT 9"/>
    <property type="match status" value="1"/>
</dbReference>
<dbReference type="InterPro" id="IPR058565">
    <property type="entry name" value="Ig_TRAPPC9_Trs120_1st"/>
</dbReference>
<evidence type="ECO:0000313" key="8">
    <source>
        <dbReference type="EMBL" id="CAG8455040.1"/>
    </source>
</evidence>
<dbReference type="Pfam" id="PF26282">
    <property type="entry name" value="Ig_TRAPPC9-Trs120_3rd"/>
    <property type="match status" value="1"/>
</dbReference>
<protein>
    <submittedName>
        <fullName evidence="8">13226_t:CDS:1</fullName>
    </submittedName>
</protein>
<evidence type="ECO:0000259" key="3">
    <source>
        <dbReference type="Pfam" id="PF08626"/>
    </source>
</evidence>
<gene>
    <name evidence="8" type="ORF">AMORRO_LOCUS1104</name>
</gene>
<dbReference type="InterPro" id="IPR058568">
    <property type="entry name" value="Ig_TRAPPC9_Trs120_4th"/>
</dbReference>
<proteinExistence type="predicted"/>
<dbReference type="Pfam" id="PF26283">
    <property type="entry name" value="Ig_TRAPPC9-Trs120_4th"/>
    <property type="match status" value="1"/>
</dbReference>
<dbReference type="GO" id="GO:0005802">
    <property type="term" value="C:trans-Golgi network"/>
    <property type="evidence" value="ECO:0007669"/>
    <property type="project" value="TreeGrafter"/>
</dbReference>
<organism evidence="8 9">
    <name type="scientific">Acaulospora morrowiae</name>
    <dbReference type="NCBI Taxonomy" id="94023"/>
    <lineage>
        <taxon>Eukaryota</taxon>
        <taxon>Fungi</taxon>
        <taxon>Fungi incertae sedis</taxon>
        <taxon>Mucoromycota</taxon>
        <taxon>Glomeromycotina</taxon>
        <taxon>Glomeromycetes</taxon>
        <taxon>Diversisporales</taxon>
        <taxon>Acaulosporaceae</taxon>
        <taxon>Acaulospora</taxon>
    </lineage>
</organism>
<dbReference type="EMBL" id="CAJVPV010000399">
    <property type="protein sequence ID" value="CAG8455040.1"/>
    <property type="molecule type" value="Genomic_DNA"/>
</dbReference>
<dbReference type="Proteomes" id="UP000789342">
    <property type="component" value="Unassembled WGS sequence"/>
</dbReference>
<evidence type="ECO:0000256" key="1">
    <source>
        <dbReference type="ARBA" id="ARBA00004555"/>
    </source>
</evidence>
<dbReference type="PANTHER" id="PTHR21512">
    <property type="entry name" value="TRAFFICKING PROTEIN PARTICLE COMPLEX SUBUNIT 9"/>
    <property type="match status" value="1"/>
</dbReference>
<feature type="domain" description="Trs120/TRAPPC9 fourth Ig-like" evidence="7">
    <location>
        <begin position="1175"/>
        <end position="1299"/>
    </location>
</feature>
<feature type="domain" description="Trs120/TRAPPC9 third Ig-like" evidence="6">
    <location>
        <begin position="1027"/>
        <end position="1170"/>
    </location>
</feature>
<keyword evidence="9" id="KW-1185">Reference proteome</keyword>